<comment type="caution">
    <text evidence="3">The sequence shown here is derived from an EMBL/GenBank/DDBJ whole genome shotgun (WGS) entry which is preliminary data.</text>
</comment>
<keyword evidence="1" id="KW-0732">Signal</keyword>
<gene>
    <name evidence="3" type="ORF">PPERSA_06842</name>
</gene>
<dbReference type="Proteomes" id="UP000054937">
    <property type="component" value="Unassembled WGS sequence"/>
</dbReference>
<name>A0A0V0QTF2_PSEPJ</name>
<evidence type="ECO:0000259" key="2">
    <source>
        <dbReference type="Pfam" id="PF13229"/>
    </source>
</evidence>
<dbReference type="OrthoDB" id="21116at2759"/>
<dbReference type="InParanoid" id="A0A0V0QTF2"/>
<dbReference type="InterPro" id="IPR012334">
    <property type="entry name" value="Pectin_lyas_fold"/>
</dbReference>
<reference evidence="3 4" key="1">
    <citation type="journal article" date="2015" name="Sci. Rep.">
        <title>Genome of the facultative scuticociliatosis pathogen Pseudocohnilembus persalinus provides insight into its virulence through horizontal gene transfer.</title>
        <authorList>
            <person name="Xiong J."/>
            <person name="Wang G."/>
            <person name="Cheng J."/>
            <person name="Tian M."/>
            <person name="Pan X."/>
            <person name="Warren A."/>
            <person name="Jiang C."/>
            <person name="Yuan D."/>
            <person name="Miao W."/>
        </authorList>
    </citation>
    <scope>NUCLEOTIDE SEQUENCE [LARGE SCALE GENOMIC DNA]</scope>
    <source>
        <strain evidence="3">36N120E</strain>
    </source>
</reference>
<sequence>MLQQLKVYILKLLVLFICISKNYQYQLNTDISEFNTLINQIDIKQSSNIEIPTLENLVTNLATKTVSSYIIPCSSSQSIDITQEPFASLQNPQLYTSDNLSLTKSVLCPSSEENEINIYIIVDDTYSICEIKKIQLNGEENTDCLSSVAIKTVEVDVLNQFADKEGTLEKLNYLSLTNVSENIELSNFILDGEIDREVTYNISQAYDVSISNLKVLNAMKDTSDNKTSGVFNIDLVENSLIIQGSTFAFNSEYPPLYVSNSLNIEIQNSEFLFNSNTEKNGGGFQLTQCESILVNNCKFQENFASDVGGGGLSIIASKYVNITNNQFTKNEVLVDGGGIYLGNVQYVEIYKNIFIENYSQGGQGGAIQIYNTQNSHIQQNQIKANTALNGGGIGFSIANNGTIINNTLEYNDALTVGSGYGGGVYALNSQDINVYDSNFTSNICGNLGGALSFRFVNGFIVQNLQGTSNQAYYGGFLGTQSCSIIDISHIQITENKATAYGGGILIQNNIDDFVIDNVTAISNDGGFYGGGIQLLYNDDGESSIINSFFSNNIAKSYGAGIGDTQSLQSYHINNTFYQNYVSFGFGADINLRLNTNTQILDSNFIQSRASSGQSINILIIDEVVVIDNCIFKSSNTELSDYKITIQTFSIQQIFETQVNDFRFQNSVIKDYSNSTYNIGGISSTDTLNFSIISSQISNTVQEEGAALYIQDSGNIYLADSQIFDNNSTDIGGMCFMYKMKLIFKKTKPIMAKLN</sequence>
<dbReference type="InterPro" id="IPR006626">
    <property type="entry name" value="PbH1"/>
</dbReference>
<dbReference type="InterPro" id="IPR011050">
    <property type="entry name" value="Pectin_lyase_fold/virulence"/>
</dbReference>
<proteinExistence type="predicted"/>
<dbReference type="PANTHER" id="PTHR11319">
    <property type="entry name" value="G PROTEIN-COUPLED RECEPTOR-RELATED"/>
    <property type="match status" value="1"/>
</dbReference>
<dbReference type="EMBL" id="LDAU01000110">
    <property type="protein sequence ID" value="KRX05208.1"/>
    <property type="molecule type" value="Genomic_DNA"/>
</dbReference>
<feature type="signal peptide" evidence="1">
    <location>
        <begin position="1"/>
        <end position="24"/>
    </location>
</feature>
<accession>A0A0V0QTF2</accession>
<dbReference type="InterPro" id="IPR039448">
    <property type="entry name" value="Beta_helix"/>
</dbReference>
<evidence type="ECO:0000256" key="1">
    <source>
        <dbReference type="SAM" id="SignalP"/>
    </source>
</evidence>
<dbReference type="PANTHER" id="PTHR11319:SF35">
    <property type="entry name" value="OUTER MEMBRANE PROTEIN PMPC-RELATED"/>
    <property type="match status" value="1"/>
</dbReference>
<dbReference type="SMART" id="SM00710">
    <property type="entry name" value="PbH1"/>
    <property type="match status" value="9"/>
</dbReference>
<dbReference type="GO" id="GO:0016829">
    <property type="term" value="F:lyase activity"/>
    <property type="evidence" value="ECO:0007669"/>
    <property type="project" value="UniProtKB-KW"/>
</dbReference>
<keyword evidence="3" id="KW-0456">Lyase</keyword>
<protein>
    <submittedName>
        <fullName evidence="3">Pectin lyase fold/virulence factor</fullName>
    </submittedName>
</protein>
<organism evidence="3 4">
    <name type="scientific">Pseudocohnilembus persalinus</name>
    <name type="common">Ciliate</name>
    <dbReference type="NCBI Taxonomy" id="266149"/>
    <lineage>
        <taxon>Eukaryota</taxon>
        <taxon>Sar</taxon>
        <taxon>Alveolata</taxon>
        <taxon>Ciliophora</taxon>
        <taxon>Intramacronucleata</taxon>
        <taxon>Oligohymenophorea</taxon>
        <taxon>Scuticociliatia</taxon>
        <taxon>Philasterida</taxon>
        <taxon>Pseudocohnilembidae</taxon>
        <taxon>Pseudocohnilembus</taxon>
    </lineage>
</organism>
<dbReference type="Gene3D" id="2.160.20.10">
    <property type="entry name" value="Single-stranded right-handed beta-helix, Pectin lyase-like"/>
    <property type="match status" value="1"/>
</dbReference>
<keyword evidence="4" id="KW-1185">Reference proteome</keyword>
<feature type="chain" id="PRO_5006867583" evidence="1">
    <location>
        <begin position="25"/>
        <end position="754"/>
    </location>
</feature>
<feature type="domain" description="Right handed beta helix" evidence="2">
    <location>
        <begin position="257"/>
        <end position="439"/>
    </location>
</feature>
<evidence type="ECO:0000313" key="4">
    <source>
        <dbReference type="Proteomes" id="UP000054937"/>
    </source>
</evidence>
<dbReference type="AlphaFoldDB" id="A0A0V0QTF2"/>
<dbReference type="Pfam" id="PF13229">
    <property type="entry name" value="Beta_helix"/>
    <property type="match status" value="1"/>
</dbReference>
<dbReference type="SUPFAM" id="SSF51126">
    <property type="entry name" value="Pectin lyase-like"/>
    <property type="match status" value="2"/>
</dbReference>
<evidence type="ECO:0000313" key="3">
    <source>
        <dbReference type="EMBL" id="KRX05208.1"/>
    </source>
</evidence>